<accession>A0AA39QLE9</accession>
<gene>
    <name evidence="1" type="ORF">EDD18DRAFT_1127776</name>
</gene>
<dbReference type="EMBL" id="JAUEPU010000002">
    <property type="protein sequence ID" value="KAK0505112.1"/>
    <property type="molecule type" value="Genomic_DNA"/>
</dbReference>
<comment type="caution">
    <text evidence="1">The sequence shown here is derived from an EMBL/GenBank/DDBJ whole genome shotgun (WGS) entry which is preliminary data.</text>
</comment>
<reference evidence="1" key="1">
    <citation type="submission" date="2023-06" db="EMBL/GenBank/DDBJ databases">
        <authorList>
            <consortium name="Lawrence Berkeley National Laboratory"/>
            <person name="Ahrendt S."/>
            <person name="Sahu N."/>
            <person name="Indic B."/>
            <person name="Wong-Bajracharya J."/>
            <person name="Merenyi Z."/>
            <person name="Ke H.-M."/>
            <person name="Monk M."/>
            <person name="Kocsube S."/>
            <person name="Drula E."/>
            <person name="Lipzen A."/>
            <person name="Balint B."/>
            <person name="Henrissat B."/>
            <person name="Andreopoulos B."/>
            <person name="Martin F.M."/>
            <person name="Harder C.B."/>
            <person name="Rigling D."/>
            <person name="Ford K.L."/>
            <person name="Foster G.D."/>
            <person name="Pangilinan J."/>
            <person name="Papanicolaou A."/>
            <person name="Barry K."/>
            <person name="LaButti K."/>
            <person name="Viragh M."/>
            <person name="Koriabine M."/>
            <person name="Yan M."/>
            <person name="Riley R."/>
            <person name="Champramary S."/>
            <person name="Plett K.L."/>
            <person name="Tsai I.J."/>
            <person name="Slot J."/>
            <person name="Sipos G."/>
            <person name="Plett J."/>
            <person name="Nagy L.G."/>
            <person name="Grigoriev I.V."/>
        </authorList>
    </citation>
    <scope>NUCLEOTIDE SEQUENCE</scope>
    <source>
        <strain evidence="1">HWK02</strain>
    </source>
</reference>
<keyword evidence="2" id="KW-1185">Reference proteome</keyword>
<dbReference type="AlphaFoldDB" id="A0AA39QLE9"/>
<name>A0AA39QLE9_9AGAR</name>
<sequence>MASRHGYTPVTPLQDATNSFVEIASALIHDCLVGIERGGTAFSNRGTLVSFSIQSADLQEQRCLSRLAELRDQIFEGKQVFDQLRHALRRVSEEWNRELAWRGHIIRRKDFHLHFNEFVWEVWQRLDDPGALRGHRDRIRSFLGVRAQVSAPNGARAGGKREAAVLYDTLQGLDALLHGRHNHGNILPRLVSLDEDNSHSEDLIMARDVICGIVPGPSILTFETAVRKFFVPLLATRTMARFFRERQELGRLCERIAFGEREALDALDEARRTLRRIVQEAEPIPIPQPQLQTPARRRHDPAPYRTRHHVHHLHWCHDSATCRFSRQRETARTDRARDEHRCSQYLAMPTPPPNPCFHPSLRQPQCQYPVYAAPPSPVIPPDLPPLTSHTSNGRFVYWA</sequence>
<proteinExistence type="predicted"/>
<protein>
    <submittedName>
        <fullName evidence="1">Uncharacterized protein</fullName>
    </submittedName>
</protein>
<dbReference type="Proteomes" id="UP001175228">
    <property type="component" value="Unassembled WGS sequence"/>
</dbReference>
<organism evidence="1 2">
    <name type="scientific">Armillaria luteobubalina</name>
    <dbReference type="NCBI Taxonomy" id="153913"/>
    <lineage>
        <taxon>Eukaryota</taxon>
        <taxon>Fungi</taxon>
        <taxon>Dikarya</taxon>
        <taxon>Basidiomycota</taxon>
        <taxon>Agaricomycotina</taxon>
        <taxon>Agaricomycetes</taxon>
        <taxon>Agaricomycetidae</taxon>
        <taxon>Agaricales</taxon>
        <taxon>Marasmiineae</taxon>
        <taxon>Physalacriaceae</taxon>
        <taxon>Armillaria</taxon>
    </lineage>
</organism>
<evidence type="ECO:0000313" key="1">
    <source>
        <dbReference type="EMBL" id="KAK0505112.1"/>
    </source>
</evidence>
<evidence type="ECO:0000313" key="2">
    <source>
        <dbReference type="Proteomes" id="UP001175228"/>
    </source>
</evidence>